<proteinExistence type="predicted"/>
<feature type="transmembrane region" description="Helical" evidence="1">
    <location>
        <begin position="80"/>
        <end position="98"/>
    </location>
</feature>
<sequence>MLGHMIGQTKRLEDNHPRKAFTAAAQDDMRRLQSLSRRGLWAMALFLLISALALCLRDINLLVPLPEGIRQILGAPPPPILVHIALAVSTVSALVLILGRAVGSARPCHSWINIGLPTVFYPLYLVTEPLDVNFLVVLVVGLSIITLEHLTVWRYSSRAIAEERDRLGRRL</sequence>
<keyword evidence="1" id="KW-1133">Transmembrane helix</keyword>
<dbReference type="HOGENOM" id="CLU_127579_1_0_7"/>
<feature type="transmembrane region" description="Helical" evidence="1">
    <location>
        <begin position="132"/>
        <end position="150"/>
    </location>
</feature>
<evidence type="ECO:0000313" key="3">
    <source>
        <dbReference type="Proteomes" id="UP000006695"/>
    </source>
</evidence>
<dbReference type="EMBL" id="CP000698">
    <property type="protein sequence ID" value="ABQ26888.1"/>
    <property type="molecule type" value="Genomic_DNA"/>
</dbReference>
<dbReference type="AlphaFoldDB" id="A5G520"/>
<accession>A5G520</accession>
<evidence type="ECO:0000256" key="1">
    <source>
        <dbReference type="SAM" id="Phobius"/>
    </source>
</evidence>
<reference evidence="2 3" key="1">
    <citation type="submission" date="2007-05" db="EMBL/GenBank/DDBJ databases">
        <title>Complete sequence of Geobacter uraniireducens Rf4.</title>
        <authorList>
            <consortium name="US DOE Joint Genome Institute"/>
            <person name="Copeland A."/>
            <person name="Lucas S."/>
            <person name="Lapidus A."/>
            <person name="Barry K."/>
            <person name="Detter J.C."/>
            <person name="Glavina del Rio T."/>
            <person name="Hammon N."/>
            <person name="Israni S."/>
            <person name="Dalin E."/>
            <person name="Tice H."/>
            <person name="Pitluck S."/>
            <person name="Chertkov O."/>
            <person name="Brettin T."/>
            <person name="Bruce D."/>
            <person name="Han C."/>
            <person name="Schmutz J."/>
            <person name="Larimer F."/>
            <person name="Land M."/>
            <person name="Hauser L."/>
            <person name="Kyrpides N."/>
            <person name="Mikhailova N."/>
            <person name="Shelobolina E."/>
            <person name="Aklujkar M."/>
            <person name="Lovley D."/>
            <person name="Richardson P."/>
        </authorList>
    </citation>
    <scope>NUCLEOTIDE SEQUENCE [LARGE SCALE GENOMIC DNA]</scope>
    <source>
        <strain evidence="2 3">Rf4</strain>
    </source>
</reference>
<dbReference type="Proteomes" id="UP000006695">
    <property type="component" value="Chromosome"/>
</dbReference>
<dbReference type="STRING" id="351605.Gura_2714"/>
<evidence type="ECO:0000313" key="2">
    <source>
        <dbReference type="EMBL" id="ABQ26888.1"/>
    </source>
</evidence>
<name>A5G520_GEOUR</name>
<keyword evidence="1" id="KW-0472">Membrane</keyword>
<organism evidence="2 3">
    <name type="scientific">Geotalea uraniireducens (strain Rf4)</name>
    <name type="common">Geobacter uraniireducens</name>
    <dbReference type="NCBI Taxonomy" id="351605"/>
    <lineage>
        <taxon>Bacteria</taxon>
        <taxon>Pseudomonadati</taxon>
        <taxon>Thermodesulfobacteriota</taxon>
        <taxon>Desulfuromonadia</taxon>
        <taxon>Geobacterales</taxon>
        <taxon>Geobacteraceae</taxon>
        <taxon>Geotalea</taxon>
    </lineage>
</organism>
<gene>
    <name evidence="2" type="ordered locus">Gura_2714</name>
</gene>
<protein>
    <submittedName>
        <fullName evidence="2">Uncharacterized protein</fullName>
    </submittedName>
</protein>
<keyword evidence="1" id="KW-0812">Transmembrane</keyword>
<dbReference type="KEGG" id="gur:Gura_2714"/>
<keyword evidence="3" id="KW-1185">Reference proteome</keyword>
<feature type="transmembrane region" description="Helical" evidence="1">
    <location>
        <begin position="39"/>
        <end position="60"/>
    </location>
</feature>
<feature type="transmembrane region" description="Helical" evidence="1">
    <location>
        <begin position="110"/>
        <end position="126"/>
    </location>
</feature>
<dbReference type="RefSeq" id="WP_011939564.1">
    <property type="nucleotide sequence ID" value="NC_009483.1"/>
</dbReference>